<sequence length="65" mass="7231">MNASRLIERLIALTVLATALFSPPLLLIADRVGPGGLSWLPLYLFVAWGLVIGLMAWLMEHRDQE</sequence>
<reference evidence="2 3" key="1">
    <citation type="submission" date="2020-08" db="EMBL/GenBank/DDBJ databases">
        <title>Genomic Encyclopedia of Type Strains, Phase III (KMG-III): the genomes of soil and plant-associated and newly described type strains.</title>
        <authorList>
            <person name="Whitman W."/>
        </authorList>
    </citation>
    <scope>NUCLEOTIDE SEQUENCE [LARGE SCALE GENOMIC DNA]</scope>
    <source>
        <strain evidence="2 3">CECT 7282</strain>
    </source>
</reference>
<organism evidence="2 3">
    <name type="scientific">Halomonas cerina</name>
    <dbReference type="NCBI Taxonomy" id="447424"/>
    <lineage>
        <taxon>Bacteria</taxon>
        <taxon>Pseudomonadati</taxon>
        <taxon>Pseudomonadota</taxon>
        <taxon>Gammaproteobacteria</taxon>
        <taxon>Oceanospirillales</taxon>
        <taxon>Halomonadaceae</taxon>
        <taxon>Halomonas</taxon>
    </lineage>
</organism>
<gene>
    <name evidence="2" type="ORF">FHR94_000169</name>
</gene>
<dbReference type="EMBL" id="JACHXP010000001">
    <property type="protein sequence ID" value="MBB3188951.1"/>
    <property type="molecule type" value="Genomic_DNA"/>
</dbReference>
<evidence type="ECO:0000256" key="1">
    <source>
        <dbReference type="SAM" id="Phobius"/>
    </source>
</evidence>
<evidence type="ECO:0000313" key="3">
    <source>
        <dbReference type="Proteomes" id="UP000547614"/>
    </source>
</evidence>
<proteinExistence type="predicted"/>
<dbReference type="Proteomes" id="UP000547614">
    <property type="component" value="Unassembled WGS sequence"/>
</dbReference>
<accession>A0A839V181</accession>
<keyword evidence="1" id="KW-1133">Transmembrane helix</keyword>
<dbReference type="RefSeq" id="WP_183323571.1">
    <property type="nucleotide sequence ID" value="NZ_JACHXP010000001.1"/>
</dbReference>
<evidence type="ECO:0000313" key="2">
    <source>
        <dbReference type="EMBL" id="MBB3188951.1"/>
    </source>
</evidence>
<keyword evidence="3" id="KW-1185">Reference proteome</keyword>
<dbReference type="AlphaFoldDB" id="A0A839V181"/>
<keyword evidence="1" id="KW-0812">Transmembrane</keyword>
<name>A0A839V181_9GAMM</name>
<protein>
    <submittedName>
        <fullName evidence="2">Uncharacterized protein</fullName>
    </submittedName>
</protein>
<keyword evidence="1" id="KW-0472">Membrane</keyword>
<comment type="caution">
    <text evidence="2">The sequence shown here is derived from an EMBL/GenBank/DDBJ whole genome shotgun (WGS) entry which is preliminary data.</text>
</comment>
<feature type="transmembrane region" description="Helical" evidence="1">
    <location>
        <begin position="39"/>
        <end position="59"/>
    </location>
</feature>